<dbReference type="PANTHER" id="PTHR46499:SF1">
    <property type="entry name" value="QUEUINE TRNA-RIBOSYLTRANSFERASE"/>
    <property type="match status" value="1"/>
</dbReference>
<comment type="function">
    <text evidence="7">Catalyzes the base-exchange of a guanine (G) residue with the queuine precursor 7-aminomethyl-7-deazaguanine (PreQ1) at position 34 (anticodon wobble position) in tRNAs with GU(N) anticodons (tRNA-Asp, -Asn, -His and -Tyr). Catalysis occurs through a double-displacement mechanism. The nucleophile active site attacks the C1' of nucleotide 34 to detach the guanine base from the RNA, forming a covalent enzyme-RNA intermediate. The proton acceptor active site deprotonates the incoming PreQ1, allowing a nucleophilic attack on the C1' of the ribose to form the product. After dissociation, two additional enzymatic reactions on the tRNA convert PreQ1 to queuine (Q), resulting in the hypermodified nucleoside queuosine (7-(((4,5-cis-dihydroxy-2-cyclopenten-1-yl)amino)methyl)-7-deazaguanosine).</text>
</comment>
<evidence type="ECO:0000313" key="9">
    <source>
        <dbReference type="EMBL" id="RQP24242.1"/>
    </source>
</evidence>
<comment type="cofactor">
    <cofactor evidence="7">
        <name>Zn(2+)</name>
        <dbReference type="ChEBI" id="CHEBI:29105"/>
    </cofactor>
    <text evidence="7">Binds 1 zinc ion per subunit.</text>
</comment>
<feature type="region of interest" description="RNA binding" evidence="7">
    <location>
        <begin position="251"/>
        <end position="257"/>
    </location>
</feature>
<dbReference type="NCBIfam" id="TIGR00449">
    <property type="entry name" value="tgt_general"/>
    <property type="match status" value="1"/>
</dbReference>
<dbReference type="Pfam" id="PF01702">
    <property type="entry name" value="TGT"/>
    <property type="match status" value="1"/>
</dbReference>
<feature type="binding site" evidence="7">
    <location>
        <begin position="90"/>
        <end position="94"/>
    </location>
    <ligand>
        <name>substrate</name>
    </ligand>
</feature>
<dbReference type="HAMAP" id="MF_00168">
    <property type="entry name" value="Q_tRNA_Tgt"/>
    <property type="match status" value="1"/>
</dbReference>
<dbReference type="RefSeq" id="WP_124540744.1">
    <property type="nucleotide sequence ID" value="NZ_QUSW01000003.1"/>
</dbReference>
<feature type="binding site" evidence="7">
    <location>
        <position position="144"/>
    </location>
    <ligand>
        <name>substrate</name>
    </ligand>
</feature>
<dbReference type="InterPro" id="IPR036511">
    <property type="entry name" value="TGT-like_sf"/>
</dbReference>
<dbReference type="SUPFAM" id="SSF51713">
    <property type="entry name" value="tRNA-guanine transglycosylase"/>
    <property type="match status" value="1"/>
</dbReference>
<comment type="similarity">
    <text evidence="7">Belongs to the queuine tRNA-ribosyltransferase family.</text>
</comment>
<dbReference type="PANTHER" id="PTHR46499">
    <property type="entry name" value="QUEUINE TRNA-RIBOSYLTRANSFERASE"/>
    <property type="match status" value="1"/>
</dbReference>
<evidence type="ECO:0000313" key="10">
    <source>
        <dbReference type="Proteomes" id="UP000267464"/>
    </source>
</evidence>
<keyword evidence="7" id="KW-0862">Zinc</keyword>
<feature type="domain" description="tRNA-guanine(15) transglycosylase-like" evidence="8">
    <location>
        <begin position="13"/>
        <end position="371"/>
    </location>
</feature>
<feature type="binding site" evidence="7">
    <location>
        <position position="220"/>
    </location>
    <ligand>
        <name>substrate</name>
    </ligand>
</feature>
<dbReference type="GO" id="GO:0008616">
    <property type="term" value="P:tRNA queuosine(34) biosynthetic process"/>
    <property type="evidence" value="ECO:0007669"/>
    <property type="project" value="UniProtKB-UniRule"/>
</dbReference>
<dbReference type="GO" id="GO:0046872">
    <property type="term" value="F:metal ion binding"/>
    <property type="evidence" value="ECO:0007669"/>
    <property type="project" value="UniProtKB-KW"/>
</dbReference>
<sequence length="376" mass="42627">MLKFELIKTEGLARRGRMTLNHGVVETPIFMPVGTYGTVKGVMPQSLHDMGAQIILGNTFHLWLRPGMDILRQFGGLHRFEGWDKPILTDSGGFQVWSLGEMRKISEEGVKFASPVNGDKLFLTPETSMQIQHVLNSDIVMQFDECTPYETKGHKTTEREARVSMELSLRWARRCLDEFNKLQNPNALFGIVQGGMFEHLREESLNSLVELDLPGYAVGGVSVGEPKEEMQRIMAHTPHRLPANKPRYLMGVGTPEDLVEGVSCGVDMFDCVMPTRNARNGHLFTRFGDLRLRNARYKTDERPVDETCTCVTCRGFSRAYLHHLDRCGEMLGPMLTSVHNLHYYLNLMKEVRESLDAGDFAGFVKRFREDRSRGVG</sequence>
<dbReference type="UniPathway" id="UPA00392"/>
<evidence type="ECO:0000256" key="2">
    <source>
        <dbReference type="ARBA" id="ARBA00022676"/>
    </source>
</evidence>
<comment type="caution">
    <text evidence="9">The sequence shown here is derived from an EMBL/GenBank/DDBJ whole genome shotgun (WGS) entry which is preliminary data.</text>
</comment>
<evidence type="ECO:0000256" key="5">
    <source>
        <dbReference type="ARBA" id="ARBA00022785"/>
    </source>
</evidence>
<evidence type="ECO:0000256" key="1">
    <source>
        <dbReference type="ARBA" id="ARBA00004691"/>
    </source>
</evidence>
<reference evidence="9 10" key="2">
    <citation type="submission" date="2018-12" db="EMBL/GenBank/DDBJ databases">
        <title>Rhizobacter gummiphilus sp. nov., a rubber-degrading bacterium isolated from the soil of a botanical garden in Japan.</title>
        <authorList>
            <person name="Shunsuke S.S."/>
        </authorList>
    </citation>
    <scope>NUCLEOTIDE SEQUENCE [LARGE SCALE GENOMIC DNA]</scope>
    <source>
        <strain evidence="9 10">S-16</strain>
    </source>
</reference>
<dbReference type="EMBL" id="QUSW01000003">
    <property type="protein sequence ID" value="RQP24242.1"/>
    <property type="molecule type" value="Genomic_DNA"/>
</dbReference>
<feature type="binding site" evidence="7">
    <location>
        <position position="308"/>
    </location>
    <ligand>
        <name>Zn(2+)</name>
        <dbReference type="ChEBI" id="CHEBI:29105"/>
    </ligand>
</feature>
<dbReference type="InterPro" id="IPR002616">
    <property type="entry name" value="tRNA_ribo_trans-like"/>
</dbReference>
<dbReference type="Proteomes" id="UP000267464">
    <property type="component" value="Unassembled WGS sequence"/>
</dbReference>
<evidence type="ECO:0000256" key="4">
    <source>
        <dbReference type="ARBA" id="ARBA00022694"/>
    </source>
</evidence>
<organism evidence="9 10">
    <name type="scientific">Piscinibacter terrae</name>
    <dbReference type="NCBI Taxonomy" id="2496871"/>
    <lineage>
        <taxon>Bacteria</taxon>
        <taxon>Pseudomonadati</taxon>
        <taxon>Pseudomonadota</taxon>
        <taxon>Betaproteobacteria</taxon>
        <taxon>Burkholderiales</taxon>
        <taxon>Sphaerotilaceae</taxon>
        <taxon>Piscinibacter</taxon>
    </lineage>
</organism>
<gene>
    <name evidence="7" type="primary">tgt</name>
    <name evidence="9" type="ORF">DZC73_13090</name>
</gene>
<keyword evidence="4 7" id="KW-0819">tRNA processing</keyword>
<dbReference type="FunFam" id="3.20.20.105:FF:000001">
    <property type="entry name" value="Queuine tRNA-ribosyltransferase"/>
    <property type="match status" value="1"/>
</dbReference>
<keyword evidence="10" id="KW-1185">Reference proteome</keyword>
<feature type="binding site" evidence="7">
    <location>
        <position position="310"/>
    </location>
    <ligand>
        <name>Zn(2+)</name>
        <dbReference type="ChEBI" id="CHEBI:29105"/>
    </ligand>
</feature>
<evidence type="ECO:0000259" key="8">
    <source>
        <dbReference type="Pfam" id="PF01702"/>
    </source>
</evidence>
<protein>
    <recommendedName>
        <fullName evidence="7">Queuine tRNA-ribosyltransferase</fullName>
        <ecNumber evidence="7">2.4.2.29</ecNumber>
    </recommendedName>
    <alternativeName>
        <fullName evidence="7">Guanine insertion enzyme</fullName>
    </alternativeName>
    <alternativeName>
        <fullName evidence="7">tRNA-guanine transglycosylase</fullName>
    </alternativeName>
</protein>
<keyword evidence="2 7" id="KW-0328">Glycosyltransferase</keyword>
<name>A0A3N7IZV9_9BURK</name>
<dbReference type="InterPro" id="IPR004803">
    <property type="entry name" value="TGT"/>
</dbReference>
<accession>A0A3N7IZV9</accession>
<feature type="binding site" evidence="7">
    <location>
        <position position="193"/>
    </location>
    <ligand>
        <name>substrate</name>
    </ligand>
</feature>
<keyword evidence="3 7" id="KW-0808">Transferase</keyword>
<evidence type="ECO:0000256" key="7">
    <source>
        <dbReference type="HAMAP-Rule" id="MF_00168"/>
    </source>
</evidence>
<comment type="pathway">
    <text evidence="1 7">tRNA modification; tRNA-queuosine biosynthesis.</text>
</comment>
<dbReference type="GO" id="GO:0008479">
    <property type="term" value="F:tRNA-guanosine(34) queuine transglycosylase activity"/>
    <property type="evidence" value="ECO:0007669"/>
    <property type="project" value="UniProtKB-UniRule"/>
</dbReference>
<evidence type="ECO:0000256" key="6">
    <source>
        <dbReference type="ARBA" id="ARBA00050112"/>
    </source>
</evidence>
<keyword evidence="7" id="KW-0479">Metal-binding</keyword>
<dbReference type="AlphaFoldDB" id="A0A3N7IZV9"/>
<evidence type="ECO:0000256" key="3">
    <source>
        <dbReference type="ARBA" id="ARBA00022679"/>
    </source>
</evidence>
<feature type="binding site" evidence="7">
    <location>
        <position position="339"/>
    </location>
    <ligand>
        <name>Zn(2+)</name>
        <dbReference type="ChEBI" id="CHEBI:29105"/>
    </ligand>
</feature>
<proteinExistence type="inferred from homology"/>
<feature type="binding site" evidence="7">
    <location>
        <position position="313"/>
    </location>
    <ligand>
        <name>Zn(2+)</name>
        <dbReference type="ChEBI" id="CHEBI:29105"/>
    </ligand>
</feature>
<comment type="subunit">
    <text evidence="7">Homodimer. Within each dimer, one monomer is responsible for RNA recognition and catalysis, while the other monomer binds to the replacement base PreQ1.</text>
</comment>
<dbReference type="EC" id="2.4.2.29" evidence="7"/>
<comment type="catalytic activity">
    <reaction evidence="6 7">
        <text>7-aminomethyl-7-carbaguanine + guanosine(34) in tRNA = 7-aminomethyl-7-carbaguanosine(34) in tRNA + guanine</text>
        <dbReference type="Rhea" id="RHEA:24104"/>
        <dbReference type="Rhea" id="RHEA-COMP:10341"/>
        <dbReference type="Rhea" id="RHEA-COMP:10342"/>
        <dbReference type="ChEBI" id="CHEBI:16235"/>
        <dbReference type="ChEBI" id="CHEBI:58703"/>
        <dbReference type="ChEBI" id="CHEBI:74269"/>
        <dbReference type="ChEBI" id="CHEBI:82833"/>
        <dbReference type="EC" id="2.4.2.29"/>
    </reaction>
</comment>
<feature type="active site" description="Nucleophile" evidence="7">
    <location>
        <position position="270"/>
    </location>
</feature>
<dbReference type="GO" id="GO:0005829">
    <property type="term" value="C:cytosol"/>
    <property type="evidence" value="ECO:0007669"/>
    <property type="project" value="TreeGrafter"/>
</dbReference>
<dbReference type="InterPro" id="IPR050076">
    <property type="entry name" value="ArchSynthase1/Queuine_TRR"/>
</dbReference>
<keyword evidence="5 7" id="KW-0671">Queuosine biosynthesis</keyword>
<feature type="region of interest" description="RNA binding; important for wobble base 34 recognition" evidence="7">
    <location>
        <begin position="275"/>
        <end position="279"/>
    </location>
</feature>
<feature type="active site" description="Proton acceptor" evidence="7">
    <location>
        <position position="90"/>
    </location>
</feature>
<reference evidence="9 10" key="1">
    <citation type="submission" date="2018-08" db="EMBL/GenBank/DDBJ databases">
        <authorList>
            <person name="Khan S.A."/>
            <person name="Jeon C.O."/>
            <person name="Chun B.H."/>
            <person name="Jeong S.E."/>
        </authorList>
    </citation>
    <scope>NUCLEOTIDE SEQUENCE [LARGE SCALE GENOMIC DNA]</scope>
    <source>
        <strain evidence="9 10">S-16</strain>
    </source>
</reference>
<dbReference type="OrthoDB" id="9805417at2"/>
<dbReference type="Gene3D" id="3.20.20.105">
    <property type="entry name" value="Queuine tRNA-ribosyltransferase-like"/>
    <property type="match status" value="1"/>
</dbReference>
<dbReference type="NCBIfam" id="TIGR00430">
    <property type="entry name" value="Q_tRNA_tgt"/>
    <property type="match status" value="1"/>
</dbReference>